<evidence type="ECO:0000313" key="7">
    <source>
        <dbReference type="EMBL" id="KAH9322410.1"/>
    </source>
</evidence>
<evidence type="ECO:0000256" key="5">
    <source>
        <dbReference type="PROSITE-ProRule" id="PRU10072"/>
    </source>
</evidence>
<comment type="caution">
    <text evidence="7">The sequence shown here is derived from an EMBL/GenBank/DDBJ whole genome shotgun (WGS) entry which is preliminary data.</text>
</comment>
<dbReference type="AlphaFoldDB" id="A0AA38GJW4"/>
<dbReference type="SUPFAM" id="SSF52141">
    <property type="entry name" value="Uracil-DNA glycosylase-like"/>
    <property type="match status" value="1"/>
</dbReference>
<keyword evidence="2" id="KW-0227">DNA damage</keyword>
<dbReference type="OMA" id="RMETNKA"/>
<dbReference type="NCBIfam" id="NF003592">
    <property type="entry name" value="PRK05254.1-5"/>
    <property type="match status" value="1"/>
</dbReference>
<protein>
    <recommendedName>
        <fullName evidence="9">Uracil-DNA glycosylase</fullName>
    </recommendedName>
</protein>
<feature type="non-terminal residue" evidence="7">
    <location>
        <position position="1"/>
    </location>
</feature>
<dbReference type="PANTHER" id="PTHR11264:SF0">
    <property type="entry name" value="URACIL-DNA GLYCOSYLASE"/>
    <property type="match status" value="1"/>
</dbReference>
<reference evidence="7 8" key="1">
    <citation type="journal article" date="2021" name="Nat. Plants">
        <title>The Taxus genome provides insights into paclitaxel biosynthesis.</title>
        <authorList>
            <person name="Xiong X."/>
            <person name="Gou J."/>
            <person name="Liao Q."/>
            <person name="Li Y."/>
            <person name="Zhou Q."/>
            <person name="Bi G."/>
            <person name="Li C."/>
            <person name="Du R."/>
            <person name="Wang X."/>
            <person name="Sun T."/>
            <person name="Guo L."/>
            <person name="Liang H."/>
            <person name="Lu P."/>
            <person name="Wu Y."/>
            <person name="Zhang Z."/>
            <person name="Ro D.K."/>
            <person name="Shang Y."/>
            <person name="Huang S."/>
            <person name="Yan J."/>
        </authorList>
    </citation>
    <scope>NUCLEOTIDE SEQUENCE [LARGE SCALE GENOMIC DNA]</scope>
    <source>
        <strain evidence="7">Ta-2019</strain>
    </source>
</reference>
<evidence type="ECO:0008006" key="9">
    <source>
        <dbReference type="Google" id="ProtNLM"/>
    </source>
</evidence>
<feature type="active site" description="Proton acceptor" evidence="5">
    <location>
        <position position="183"/>
    </location>
</feature>
<keyword evidence="4" id="KW-0234">DNA repair</keyword>
<keyword evidence="3" id="KW-0378">Hydrolase</keyword>
<dbReference type="Gene3D" id="3.40.470.10">
    <property type="entry name" value="Uracil-DNA glycosylase-like domain"/>
    <property type="match status" value="1"/>
</dbReference>
<gene>
    <name evidence="7" type="ORF">KI387_017049</name>
</gene>
<evidence type="ECO:0000256" key="4">
    <source>
        <dbReference type="ARBA" id="ARBA00023204"/>
    </source>
</evidence>
<evidence type="ECO:0000256" key="2">
    <source>
        <dbReference type="ARBA" id="ARBA00022763"/>
    </source>
</evidence>
<evidence type="ECO:0000313" key="8">
    <source>
        <dbReference type="Proteomes" id="UP000824469"/>
    </source>
</evidence>
<dbReference type="PROSITE" id="PS00130">
    <property type="entry name" value="U_DNA_GLYCOSYLASE"/>
    <property type="match status" value="1"/>
</dbReference>
<dbReference type="InterPro" id="IPR018085">
    <property type="entry name" value="Ura-DNA_Glyclase_AS"/>
</dbReference>
<evidence type="ECO:0000256" key="1">
    <source>
        <dbReference type="ARBA" id="ARBA00008184"/>
    </source>
</evidence>
<comment type="similarity">
    <text evidence="1">Belongs to the uracil-DNA glycosylase (UDG) superfamily. UNG family.</text>
</comment>
<proteinExistence type="inferred from homology"/>
<keyword evidence="8" id="KW-1185">Reference proteome</keyword>
<dbReference type="InterPro" id="IPR036895">
    <property type="entry name" value="Uracil-DNA_glycosylase-like_sf"/>
</dbReference>
<evidence type="ECO:0000256" key="6">
    <source>
        <dbReference type="SAM" id="MobiDB-lite"/>
    </source>
</evidence>
<sequence>MLPSKTNNGLFQAHKRLRVADSGKNAVWISSNGKNGEPGDEVPESEKTVTPYSSPFKCENNENQGLKEGTAAEMQLSPQQVFRMEMNKTIARAKRIHRICEQRVAEAKAKGMPFPKLEDLLVDETWLDALPSEFQKPYMQKLSEFIVRESRGSTPIYPPPALVFNALNTCPFEKLKVVIIGQDPYHGPGQAMGLCFSVPNGIKMPSSLVNIFKEIQQDVGCSLPSHGNLERWAVQGVLLLNTVLT</sequence>
<feature type="region of interest" description="Disordered" evidence="6">
    <location>
        <begin position="28"/>
        <end position="51"/>
    </location>
</feature>
<accession>A0AA38GJW4</accession>
<evidence type="ECO:0000256" key="3">
    <source>
        <dbReference type="ARBA" id="ARBA00022801"/>
    </source>
</evidence>
<organism evidence="7 8">
    <name type="scientific">Taxus chinensis</name>
    <name type="common">Chinese yew</name>
    <name type="synonym">Taxus wallichiana var. chinensis</name>
    <dbReference type="NCBI Taxonomy" id="29808"/>
    <lineage>
        <taxon>Eukaryota</taxon>
        <taxon>Viridiplantae</taxon>
        <taxon>Streptophyta</taxon>
        <taxon>Embryophyta</taxon>
        <taxon>Tracheophyta</taxon>
        <taxon>Spermatophyta</taxon>
        <taxon>Pinopsida</taxon>
        <taxon>Pinidae</taxon>
        <taxon>Conifers II</taxon>
        <taxon>Cupressales</taxon>
        <taxon>Taxaceae</taxon>
        <taxon>Taxus</taxon>
    </lineage>
</organism>
<dbReference type="CDD" id="cd10027">
    <property type="entry name" value="UDG-F1-like"/>
    <property type="match status" value="1"/>
</dbReference>
<dbReference type="GO" id="GO:0004844">
    <property type="term" value="F:uracil DNA N-glycosylase activity"/>
    <property type="evidence" value="ECO:0007669"/>
    <property type="project" value="InterPro"/>
</dbReference>
<name>A0AA38GJW4_TAXCH</name>
<dbReference type="Proteomes" id="UP000824469">
    <property type="component" value="Unassembled WGS sequence"/>
</dbReference>
<dbReference type="PANTHER" id="PTHR11264">
    <property type="entry name" value="URACIL-DNA GLYCOSYLASE"/>
    <property type="match status" value="1"/>
</dbReference>
<dbReference type="GO" id="GO:0097510">
    <property type="term" value="P:base-excision repair, AP site formation via deaminated base removal"/>
    <property type="evidence" value="ECO:0007669"/>
    <property type="project" value="TreeGrafter"/>
</dbReference>
<dbReference type="InterPro" id="IPR002043">
    <property type="entry name" value="UDG_fam1"/>
</dbReference>
<dbReference type="EMBL" id="JAHRHJ020000003">
    <property type="protein sequence ID" value="KAH9322410.1"/>
    <property type="molecule type" value="Genomic_DNA"/>
</dbReference>